<evidence type="ECO:0000256" key="8">
    <source>
        <dbReference type="ARBA" id="ARBA00022752"/>
    </source>
</evidence>
<evidence type="ECO:0000256" key="11">
    <source>
        <dbReference type="ARBA" id="ARBA00037924"/>
    </source>
</evidence>
<dbReference type="PANTHER" id="PTHR18919">
    <property type="entry name" value="ACETYL-COA C-ACYLTRANSFERASE"/>
    <property type="match status" value="1"/>
</dbReference>
<feature type="domain" description="Thiolase N-terminal" evidence="17">
    <location>
        <begin position="5"/>
        <end position="268"/>
    </location>
</feature>
<dbReference type="PROSITE" id="PS00099">
    <property type="entry name" value="THIOLASE_3"/>
    <property type="match status" value="1"/>
</dbReference>
<dbReference type="Pfam" id="PF02803">
    <property type="entry name" value="Thiolase_C"/>
    <property type="match status" value="1"/>
</dbReference>
<dbReference type="SUPFAM" id="SSF53901">
    <property type="entry name" value="Thiolase-like"/>
    <property type="match status" value="2"/>
</dbReference>
<evidence type="ECO:0000256" key="6">
    <source>
        <dbReference type="ARBA" id="ARBA00016181"/>
    </source>
</evidence>
<dbReference type="GO" id="GO:0019619">
    <property type="term" value="P:3,4-dihydroxybenzoate catabolic process"/>
    <property type="evidence" value="ECO:0007669"/>
    <property type="project" value="InterPro"/>
</dbReference>
<accession>A0A101KV21</accession>
<feature type="active site" description="Proton acceptor" evidence="15">
    <location>
        <position position="357"/>
    </location>
</feature>
<evidence type="ECO:0000256" key="7">
    <source>
        <dbReference type="ARBA" id="ARBA00022679"/>
    </source>
</evidence>
<evidence type="ECO:0000256" key="9">
    <source>
        <dbReference type="ARBA" id="ARBA00022797"/>
    </source>
</evidence>
<comment type="pathway">
    <text evidence="2">Biopolymer metabolism; poly-(R)-3-hydroxybutanoate biosynthesis.</text>
</comment>
<comment type="catalytic activity">
    <reaction evidence="13">
        <text>succinyl-CoA + acetyl-CoA = 3-oxoadipyl-CoA + CoA</text>
        <dbReference type="Rhea" id="RHEA:19481"/>
        <dbReference type="ChEBI" id="CHEBI:57287"/>
        <dbReference type="ChEBI" id="CHEBI:57288"/>
        <dbReference type="ChEBI" id="CHEBI:57292"/>
        <dbReference type="ChEBI" id="CHEBI:57348"/>
        <dbReference type="EC" id="2.3.1.174"/>
    </reaction>
</comment>
<dbReference type="EMBL" id="LPWA01000090">
    <property type="protein sequence ID" value="KUM27519.1"/>
    <property type="molecule type" value="Genomic_DNA"/>
</dbReference>
<feature type="domain" description="Thiolase C-terminal" evidence="18">
    <location>
        <begin position="276"/>
        <end position="400"/>
    </location>
</feature>
<evidence type="ECO:0000256" key="5">
    <source>
        <dbReference type="ARBA" id="ARBA00012233"/>
    </source>
</evidence>
<dbReference type="OrthoDB" id="9764638at2"/>
<name>A0A101KV21_RHILI</name>
<dbReference type="Proteomes" id="UP000053176">
    <property type="component" value="Unassembled WGS sequence"/>
</dbReference>
<sequence length="401" mass="41680">MTAAFICDYIRTPIGRFGGSLSSVRADDLAAIPLRALTERNAGVDWTAVDDIVFGCANQAGEDNRNVARMAMLLAGLPQDIPGSTVNRLCGSGMDAVTIAARAIKSGEAELMIAGGVESMSRAPFVMPKADTAFSRNAEIYDTTIGWRFINPLMKKQYGVDSMPETGENVAEDFSVSRADQDAFAVRSQNKAVAAQESGRLAKEITPVTIPQRKGDAIVVSKDEHPRAGTTIETLAKLPTPFRQGGTVTAGNASGVNDGAAALIIASEAAAKKHGLTPIARILGSAVAGVAPRIMGIGPAPATKKLWARLGLTPEQFDVIELNEAFASQGIAVLRQLGISEQAEHVNPNGGAIALGHPLGMSGARITGTAALELSERGGKLALATMCIGVGQGIAIALERV</sequence>
<protein>
    <recommendedName>
        <fullName evidence="6">Beta-ketoadipyl-CoA thiolase</fullName>
        <ecNumber evidence="5">2.3.1.174</ecNumber>
    </recommendedName>
    <alternativeName>
        <fullName evidence="12">3-oxoadipyl-CoA thiolase</fullName>
    </alternativeName>
    <alternativeName>
        <fullName evidence="14">Beta-ketothiolase</fullName>
    </alternativeName>
</protein>
<dbReference type="CDD" id="cd00751">
    <property type="entry name" value="thiolase"/>
    <property type="match status" value="1"/>
</dbReference>
<keyword evidence="8" id="KW-0583">PHB biosynthesis</keyword>
<dbReference type="PROSITE" id="PS00098">
    <property type="entry name" value="THIOLASE_1"/>
    <property type="match status" value="1"/>
</dbReference>
<evidence type="ECO:0000256" key="4">
    <source>
        <dbReference type="ARBA" id="ARBA00010982"/>
    </source>
</evidence>
<dbReference type="GO" id="GO:0042619">
    <property type="term" value="P:poly-hydroxybutyrate biosynthetic process"/>
    <property type="evidence" value="ECO:0007669"/>
    <property type="project" value="UniProtKB-KW"/>
</dbReference>
<evidence type="ECO:0000256" key="2">
    <source>
        <dbReference type="ARBA" id="ARBA00004683"/>
    </source>
</evidence>
<gene>
    <name evidence="19" type="ORF">AU467_16595</name>
</gene>
<dbReference type="GO" id="GO:0033812">
    <property type="term" value="F:3-oxoadipyl-CoA thiolase activity"/>
    <property type="evidence" value="ECO:0007669"/>
    <property type="project" value="UniProtKB-EC"/>
</dbReference>
<comment type="function">
    <text evidence="1">Catalyzes thiolytic cleavage of beta-ketoadipyl-CoA to succinyl-CoA and acetyl-CoA.</text>
</comment>
<dbReference type="EC" id="2.3.1.174" evidence="5"/>
<dbReference type="InterPro" id="IPR020616">
    <property type="entry name" value="Thiolase_N"/>
</dbReference>
<dbReference type="AlphaFoldDB" id="A0A101KV21"/>
<evidence type="ECO:0000259" key="17">
    <source>
        <dbReference type="Pfam" id="PF00108"/>
    </source>
</evidence>
<reference evidence="19 20" key="1">
    <citation type="submission" date="2015-12" db="EMBL/GenBank/DDBJ databases">
        <title>Draft genome sequence of Mesorhizobium sp. UFLA 01-765, a multitolerant efficient symbiont and plant-growth promoting strain isolated from Zn-mining soil using Leucaena leucocephala as a trap plant.</title>
        <authorList>
            <person name="Rangel W.M."/>
            <person name="Thijs S."/>
            <person name="Longatti S.M."/>
            <person name="Moreira F.M."/>
            <person name="Weyens N."/>
            <person name="Vangronsveld J."/>
            <person name="Van Hamme J.D."/>
            <person name="Bottos E.M."/>
            <person name="Rineau F."/>
        </authorList>
    </citation>
    <scope>NUCLEOTIDE SEQUENCE [LARGE SCALE GENOMIC DNA]</scope>
    <source>
        <strain evidence="19 20">UFLA 01-765</strain>
    </source>
</reference>
<feature type="active site" description="Acyl-thioester intermediate" evidence="15">
    <location>
        <position position="90"/>
    </location>
</feature>
<keyword evidence="10 16" id="KW-0012">Acyltransferase</keyword>
<comment type="caution">
    <text evidence="19">The sequence shown here is derived from an EMBL/GenBank/DDBJ whole genome shotgun (WGS) entry which is preliminary data.</text>
</comment>
<evidence type="ECO:0000256" key="1">
    <source>
        <dbReference type="ARBA" id="ARBA00003720"/>
    </source>
</evidence>
<evidence type="ECO:0000313" key="20">
    <source>
        <dbReference type="Proteomes" id="UP000053176"/>
    </source>
</evidence>
<evidence type="ECO:0000256" key="3">
    <source>
        <dbReference type="ARBA" id="ARBA00005071"/>
    </source>
</evidence>
<comment type="pathway">
    <text evidence="11">Metabolic intermediate biosynthesis; (R)-mevalonate biosynthesis; (R)-mevalonate from acetyl-CoA: step 1/3.</text>
</comment>
<evidence type="ECO:0000256" key="15">
    <source>
        <dbReference type="PIRSR" id="PIRSR000429-1"/>
    </source>
</evidence>
<evidence type="ECO:0000256" key="10">
    <source>
        <dbReference type="ARBA" id="ARBA00023315"/>
    </source>
</evidence>
<feature type="active site" description="Proton acceptor" evidence="15">
    <location>
        <position position="387"/>
    </location>
</feature>
<dbReference type="NCBIfam" id="NF006551">
    <property type="entry name" value="PRK09050.1"/>
    <property type="match status" value="1"/>
</dbReference>
<dbReference type="FunFam" id="3.40.47.10:FF:000010">
    <property type="entry name" value="Acetyl-CoA acetyltransferase (Thiolase)"/>
    <property type="match status" value="1"/>
</dbReference>
<dbReference type="InterPro" id="IPR012793">
    <property type="entry name" value="PcaF"/>
</dbReference>
<dbReference type="InterPro" id="IPR002155">
    <property type="entry name" value="Thiolase"/>
</dbReference>
<dbReference type="PANTHER" id="PTHR18919:SF107">
    <property type="entry name" value="ACETYL-COA ACETYLTRANSFERASE, CYTOSOLIC"/>
    <property type="match status" value="1"/>
</dbReference>
<evidence type="ECO:0000256" key="14">
    <source>
        <dbReference type="ARBA" id="ARBA00080155"/>
    </source>
</evidence>
<keyword evidence="9" id="KW-0058">Aromatic hydrocarbons catabolism</keyword>
<dbReference type="Pfam" id="PF00108">
    <property type="entry name" value="Thiolase_N"/>
    <property type="match status" value="1"/>
</dbReference>
<evidence type="ECO:0000259" key="18">
    <source>
        <dbReference type="Pfam" id="PF02803"/>
    </source>
</evidence>
<dbReference type="InterPro" id="IPR020610">
    <property type="entry name" value="Thiolase_AS"/>
</dbReference>
<comment type="similarity">
    <text evidence="4 16">Belongs to the thiolase-like superfamily. Thiolase family.</text>
</comment>
<evidence type="ECO:0000313" key="19">
    <source>
        <dbReference type="EMBL" id="KUM27519.1"/>
    </source>
</evidence>
<comment type="pathway">
    <text evidence="3">Aromatic compound metabolism; beta-ketoadipate pathway; acetyl-CoA and succinyl-CoA from 3-oxoadipate: step 2/2.</text>
</comment>
<dbReference type="Gene3D" id="3.40.47.10">
    <property type="match status" value="1"/>
</dbReference>
<dbReference type="InterPro" id="IPR016039">
    <property type="entry name" value="Thiolase-like"/>
</dbReference>
<dbReference type="NCBIfam" id="TIGR02430">
    <property type="entry name" value="pcaF"/>
    <property type="match status" value="1"/>
</dbReference>
<dbReference type="InterPro" id="IPR020613">
    <property type="entry name" value="Thiolase_CS"/>
</dbReference>
<keyword evidence="7 16" id="KW-0808">Transferase</keyword>
<evidence type="ECO:0000256" key="16">
    <source>
        <dbReference type="RuleBase" id="RU003557"/>
    </source>
</evidence>
<dbReference type="NCBIfam" id="TIGR01930">
    <property type="entry name" value="AcCoA-C-Actrans"/>
    <property type="match status" value="1"/>
</dbReference>
<evidence type="ECO:0000256" key="13">
    <source>
        <dbReference type="ARBA" id="ARBA00048527"/>
    </source>
</evidence>
<proteinExistence type="inferred from homology"/>
<dbReference type="InterPro" id="IPR020615">
    <property type="entry name" value="Thiolase_acyl_enz_int_AS"/>
</dbReference>
<dbReference type="InterPro" id="IPR020617">
    <property type="entry name" value="Thiolase_C"/>
</dbReference>
<dbReference type="PIRSF" id="PIRSF000429">
    <property type="entry name" value="Ac-CoA_Ac_transf"/>
    <property type="match status" value="1"/>
</dbReference>
<organism evidence="19 20">
    <name type="scientific">Rhizobium loti</name>
    <name type="common">Mesorhizobium loti</name>
    <dbReference type="NCBI Taxonomy" id="381"/>
    <lineage>
        <taxon>Bacteria</taxon>
        <taxon>Pseudomonadati</taxon>
        <taxon>Pseudomonadota</taxon>
        <taxon>Alphaproteobacteria</taxon>
        <taxon>Hyphomicrobiales</taxon>
        <taxon>Phyllobacteriaceae</taxon>
        <taxon>Mesorhizobium</taxon>
    </lineage>
</organism>
<dbReference type="PROSITE" id="PS00737">
    <property type="entry name" value="THIOLASE_2"/>
    <property type="match status" value="1"/>
</dbReference>
<evidence type="ECO:0000256" key="12">
    <source>
        <dbReference type="ARBA" id="ARBA00041222"/>
    </source>
</evidence>